<gene>
    <name evidence="1" type="ordered locus">Desal_3666</name>
</gene>
<keyword evidence="2" id="KW-1185">Reference proteome</keyword>
<proteinExistence type="predicted"/>
<dbReference type="RefSeq" id="WP_015853528.1">
    <property type="nucleotide sequence ID" value="NC_012881.1"/>
</dbReference>
<protein>
    <submittedName>
        <fullName evidence="1">Uncharacterized protein</fullName>
    </submittedName>
</protein>
<dbReference type="STRING" id="526222.Desal_3666"/>
<organism evidence="1 2">
    <name type="scientific">Maridesulfovibrio salexigens (strain ATCC 14822 / DSM 2638 / NCIMB 8403 / VKM B-1763)</name>
    <name type="common">Desulfovibrio salexigens</name>
    <dbReference type="NCBI Taxonomy" id="526222"/>
    <lineage>
        <taxon>Bacteria</taxon>
        <taxon>Pseudomonadati</taxon>
        <taxon>Thermodesulfobacteriota</taxon>
        <taxon>Desulfovibrionia</taxon>
        <taxon>Desulfovibrionales</taxon>
        <taxon>Desulfovibrionaceae</taxon>
        <taxon>Maridesulfovibrio</taxon>
    </lineage>
</organism>
<sequence>MSGQDFNSNEKSSGLLENFKLGLDVWLAEMKGIVSRLLGNFEVSQLEKRLEKEYALLGKITTGDVDGNAELCKKQIEFFKDEISRLEKEQAAKRDVKYRDNERKMDI</sequence>
<dbReference type="EMBL" id="CP001649">
    <property type="protein sequence ID" value="ACS81712.1"/>
    <property type="molecule type" value="Genomic_DNA"/>
</dbReference>
<dbReference type="eggNOG" id="ENOG5031HIU">
    <property type="taxonomic scope" value="Bacteria"/>
</dbReference>
<evidence type="ECO:0000313" key="2">
    <source>
        <dbReference type="Proteomes" id="UP000002601"/>
    </source>
</evidence>
<name>C6BU03_MARSD</name>
<dbReference type="KEGG" id="dsa:Desal_3666"/>
<evidence type="ECO:0000313" key="1">
    <source>
        <dbReference type="EMBL" id="ACS81712.1"/>
    </source>
</evidence>
<reference evidence="1 2" key="1">
    <citation type="submission" date="2009-06" db="EMBL/GenBank/DDBJ databases">
        <title>Complete sequence of Desulfovibrio salexigens DSM 2638.</title>
        <authorList>
            <consortium name="US DOE Joint Genome Institute"/>
            <person name="Lucas S."/>
            <person name="Copeland A."/>
            <person name="Lapidus A."/>
            <person name="Glavina del Rio T."/>
            <person name="Tice H."/>
            <person name="Bruce D."/>
            <person name="Goodwin L."/>
            <person name="Pitluck S."/>
            <person name="Munk A.C."/>
            <person name="Brettin T."/>
            <person name="Detter J.C."/>
            <person name="Han C."/>
            <person name="Tapia R."/>
            <person name="Larimer F."/>
            <person name="Land M."/>
            <person name="Hauser L."/>
            <person name="Kyrpides N."/>
            <person name="Anderson I."/>
            <person name="Wall J.D."/>
            <person name="Arkin A.P."/>
            <person name="Dehal P."/>
            <person name="Chivian D."/>
            <person name="Giles B."/>
            <person name="Hazen T.C."/>
        </authorList>
    </citation>
    <scope>NUCLEOTIDE SEQUENCE [LARGE SCALE GENOMIC DNA]</scope>
    <source>
        <strain evidence="2">ATCC 14822 / DSM 2638 / NCIMB 8403 / VKM B-1763</strain>
    </source>
</reference>
<accession>C6BU03</accession>
<dbReference type="OrthoDB" id="5457847at2"/>
<dbReference type="HOGENOM" id="CLU_168137_0_0_7"/>
<dbReference type="AlphaFoldDB" id="C6BU03"/>
<dbReference type="Proteomes" id="UP000002601">
    <property type="component" value="Chromosome"/>
</dbReference>